<proteinExistence type="predicted"/>
<dbReference type="EnsemblPlants" id="Zm00001eb201100_T001">
    <property type="protein sequence ID" value="Zm00001eb201100_P001"/>
    <property type="gene ID" value="Zm00001eb201100"/>
</dbReference>
<feature type="compositionally biased region" description="Low complexity" evidence="1">
    <location>
        <begin position="93"/>
        <end position="113"/>
    </location>
</feature>
<evidence type="ECO:0000256" key="1">
    <source>
        <dbReference type="SAM" id="MobiDB-lite"/>
    </source>
</evidence>
<dbReference type="Gramene" id="Zm00001eb201100_T001">
    <property type="protein sequence ID" value="Zm00001eb201100_P001"/>
    <property type="gene ID" value="Zm00001eb201100"/>
</dbReference>
<protein>
    <submittedName>
        <fullName evidence="2">Uncharacterized protein</fullName>
    </submittedName>
</protein>
<evidence type="ECO:0000313" key="3">
    <source>
        <dbReference type="Proteomes" id="UP000007305"/>
    </source>
</evidence>
<accession>A0A804P145</accession>
<dbReference type="AlphaFoldDB" id="A0A804P145"/>
<reference evidence="3" key="1">
    <citation type="journal article" date="2009" name="Science">
        <title>The B73 maize genome: complexity, diversity, and dynamics.</title>
        <authorList>
            <person name="Schnable P.S."/>
            <person name="Ware D."/>
            <person name="Fulton R.S."/>
            <person name="Stein J.C."/>
            <person name="Wei F."/>
            <person name="Pasternak S."/>
            <person name="Liang C."/>
            <person name="Zhang J."/>
            <person name="Fulton L."/>
            <person name="Graves T.A."/>
            <person name="Minx P."/>
            <person name="Reily A.D."/>
            <person name="Courtney L."/>
            <person name="Kruchowski S.S."/>
            <person name="Tomlinson C."/>
            <person name="Strong C."/>
            <person name="Delehaunty K."/>
            <person name="Fronick C."/>
            <person name="Courtney B."/>
            <person name="Rock S.M."/>
            <person name="Belter E."/>
            <person name="Du F."/>
            <person name="Kim K."/>
            <person name="Abbott R.M."/>
            <person name="Cotton M."/>
            <person name="Levy A."/>
            <person name="Marchetto P."/>
            <person name="Ochoa K."/>
            <person name="Jackson S.M."/>
            <person name="Gillam B."/>
            <person name="Chen W."/>
            <person name="Yan L."/>
            <person name="Higginbotham J."/>
            <person name="Cardenas M."/>
            <person name="Waligorski J."/>
            <person name="Applebaum E."/>
            <person name="Phelps L."/>
            <person name="Falcone J."/>
            <person name="Kanchi K."/>
            <person name="Thane T."/>
            <person name="Scimone A."/>
            <person name="Thane N."/>
            <person name="Henke J."/>
            <person name="Wang T."/>
            <person name="Ruppert J."/>
            <person name="Shah N."/>
            <person name="Rotter K."/>
            <person name="Hodges J."/>
            <person name="Ingenthron E."/>
            <person name="Cordes M."/>
            <person name="Kohlberg S."/>
            <person name="Sgro J."/>
            <person name="Delgado B."/>
            <person name="Mead K."/>
            <person name="Chinwalla A."/>
            <person name="Leonard S."/>
            <person name="Crouse K."/>
            <person name="Collura K."/>
            <person name="Kudrna D."/>
            <person name="Currie J."/>
            <person name="He R."/>
            <person name="Angelova A."/>
            <person name="Rajasekar S."/>
            <person name="Mueller T."/>
            <person name="Lomeli R."/>
            <person name="Scara G."/>
            <person name="Ko A."/>
            <person name="Delaney K."/>
            <person name="Wissotski M."/>
            <person name="Lopez G."/>
            <person name="Campos D."/>
            <person name="Braidotti M."/>
            <person name="Ashley E."/>
            <person name="Golser W."/>
            <person name="Kim H."/>
            <person name="Lee S."/>
            <person name="Lin J."/>
            <person name="Dujmic Z."/>
            <person name="Kim W."/>
            <person name="Talag J."/>
            <person name="Zuccolo A."/>
            <person name="Fan C."/>
            <person name="Sebastian A."/>
            <person name="Kramer M."/>
            <person name="Spiegel L."/>
            <person name="Nascimento L."/>
            <person name="Zutavern T."/>
            <person name="Miller B."/>
            <person name="Ambroise C."/>
            <person name="Muller S."/>
            <person name="Spooner W."/>
            <person name="Narechania A."/>
            <person name="Ren L."/>
            <person name="Wei S."/>
            <person name="Kumari S."/>
            <person name="Faga B."/>
            <person name="Levy M.J."/>
            <person name="McMahan L."/>
            <person name="Van Buren P."/>
            <person name="Vaughn M.W."/>
            <person name="Ying K."/>
            <person name="Yeh C.-T."/>
            <person name="Emrich S.J."/>
            <person name="Jia Y."/>
            <person name="Kalyanaraman A."/>
            <person name="Hsia A.-P."/>
            <person name="Barbazuk W.B."/>
            <person name="Baucom R.S."/>
            <person name="Brutnell T.P."/>
            <person name="Carpita N.C."/>
            <person name="Chaparro C."/>
            <person name="Chia J.-M."/>
            <person name="Deragon J.-M."/>
            <person name="Estill J.C."/>
            <person name="Fu Y."/>
            <person name="Jeddeloh J.A."/>
            <person name="Han Y."/>
            <person name="Lee H."/>
            <person name="Li P."/>
            <person name="Lisch D.R."/>
            <person name="Liu S."/>
            <person name="Liu Z."/>
            <person name="Nagel D.H."/>
            <person name="McCann M.C."/>
            <person name="SanMiguel P."/>
            <person name="Myers A.M."/>
            <person name="Nettleton D."/>
            <person name="Nguyen J."/>
            <person name="Penning B.W."/>
            <person name="Ponnala L."/>
            <person name="Schneider K.L."/>
            <person name="Schwartz D.C."/>
            <person name="Sharma A."/>
            <person name="Soderlund C."/>
            <person name="Springer N.M."/>
            <person name="Sun Q."/>
            <person name="Wang H."/>
            <person name="Waterman M."/>
            <person name="Westerman R."/>
            <person name="Wolfgruber T.K."/>
            <person name="Yang L."/>
            <person name="Yu Y."/>
            <person name="Zhang L."/>
            <person name="Zhou S."/>
            <person name="Zhu Q."/>
            <person name="Bennetzen J.L."/>
            <person name="Dawe R.K."/>
            <person name="Jiang J."/>
            <person name="Jiang N."/>
            <person name="Presting G.G."/>
            <person name="Wessler S.R."/>
            <person name="Aluru S."/>
            <person name="Martienssen R.A."/>
            <person name="Clifton S.W."/>
            <person name="McCombie W.R."/>
            <person name="Wing R.A."/>
            <person name="Wilson R.K."/>
        </authorList>
    </citation>
    <scope>NUCLEOTIDE SEQUENCE [LARGE SCALE GENOMIC DNA]</scope>
    <source>
        <strain evidence="3">cv. B73</strain>
    </source>
</reference>
<evidence type="ECO:0000313" key="2">
    <source>
        <dbReference type="EnsemblPlants" id="Zm00001eb201100_P001"/>
    </source>
</evidence>
<feature type="compositionally biased region" description="Low complexity" evidence="1">
    <location>
        <begin position="65"/>
        <end position="85"/>
    </location>
</feature>
<feature type="compositionally biased region" description="Pro residues" evidence="1">
    <location>
        <begin position="149"/>
        <end position="158"/>
    </location>
</feature>
<dbReference type="Proteomes" id="UP000007305">
    <property type="component" value="Chromosome 4"/>
</dbReference>
<keyword evidence="3" id="KW-1185">Reference proteome</keyword>
<feature type="region of interest" description="Disordered" evidence="1">
    <location>
        <begin position="29"/>
        <end position="185"/>
    </location>
</feature>
<dbReference type="PANTHER" id="PTHR33696">
    <property type="entry name" value="T22J18.15-RELATED"/>
    <property type="match status" value="1"/>
</dbReference>
<dbReference type="InterPro" id="IPR007789">
    <property type="entry name" value="DUF688"/>
</dbReference>
<feature type="compositionally biased region" description="Basic residues" evidence="1">
    <location>
        <begin position="165"/>
        <end position="177"/>
    </location>
</feature>
<organism evidence="2 3">
    <name type="scientific">Zea mays</name>
    <name type="common">Maize</name>
    <dbReference type="NCBI Taxonomy" id="4577"/>
    <lineage>
        <taxon>Eukaryota</taxon>
        <taxon>Viridiplantae</taxon>
        <taxon>Streptophyta</taxon>
        <taxon>Embryophyta</taxon>
        <taxon>Tracheophyta</taxon>
        <taxon>Spermatophyta</taxon>
        <taxon>Magnoliopsida</taxon>
        <taxon>Liliopsida</taxon>
        <taxon>Poales</taxon>
        <taxon>Poaceae</taxon>
        <taxon>PACMAD clade</taxon>
        <taxon>Panicoideae</taxon>
        <taxon>Andropogonodae</taxon>
        <taxon>Andropogoneae</taxon>
        <taxon>Tripsacinae</taxon>
        <taxon>Zea</taxon>
    </lineage>
</organism>
<reference evidence="2" key="2">
    <citation type="submission" date="2019-07" db="EMBL/GenBank/DDBJ databases">
        <authorList>
            <person name="Seetharam A."/>
            <person name="Woodhouse M."/>
            <person name="Cannon E."/>
        </authorList>
    </citation>
    <scope>NUCLEOTIDE SEQUENCE [LARGE SCALE GENOMIC DNA]</scope>
    <source>
        <strain evidence="2">cv. B73</strain>
    </source>
</reference>
<feature type="compositionally biased region" description="Pro residues" evidence="1">
    <location>
        <begin position="35"/>
        <end position="44"/>
    </location>
</feature>
<sequence>MFYVFLRNKHMMDSSVFMHQFSVPAFPERSHLKIHPPPPPPPGPAITSALVSSPMPTGETLAVETQAPAPQTQTPTTTASSSPSSTHRRHRTFSSSSSSSSSLSTLSSAASSPSPSPRGRAVPFSWEHHPGIPKARFLGGAGAASSAPTPLPLPPPLRVPETSRARHQQHARRRRACGKPMPADDAGGDPFAAALAECTRERGGAGSDAGLMDALFPARPTTSSSVPSSRRWSIASAGGVVGLLDLYGCRSVVGVAEGAFVVRRPVKVVRAVPAGRAGMGRAGRR</sequence>
<reference evidence="2" key="3">
    <citation type="submission" date="2021-05" db="UniProtKB">
        <authorList>
            <consortium name="EnsemblPlants"/>
        </authorList>
    </citation>
    <scope>IDENTIFICATION</scope>
    <source>
        <strain evidence="2">cv. B73</strain>
    </source>
</reference>
<dbReference type="PANTHER" id="PTHR33696:SF1">
    <property type="entry name" value="T22J18.15"/>
    <property type="match status" value="1"/>
</dbReference>
<dbReference type="InParanoid" id="A0A804P145"/>
<dbReference type="Pfam" id="PF05097">
    <property type="entry name" value="DUF688"/>
    <property type="match status" value="1"/>
</dbReference>
<name>A0A804P145_MAIZE</name>